<comment type="caution">
    <text evidence="2">The sequence shown here is derived from an EMBL/GenBank/DDBJ whole genome shotgun (WGS) entry which is preliminary data.</text>
</comment>
<feature type="transmembrane region" description="Helical" evidence="1">
    <location>
        <begin position="252"/>
        <end position="271"/>
    </location>
</feature>
<dbReference type="Proteomes" id="UP001305414">
    <property type="component" value="Unassembled WGS sequence"/>
</dbReference>
<evidence type="ECO:0000313" key="2">
    <source>
        <dbReference type="EMBL" id="KAK5630326.1"/>
    </source>
</evidence>
<keyword evidence="1" id="KW-1133">Transmembrane helix</keyword>
<feature type="transmembrane region" description="Helical" evidence="1">
    <location>
        <begin position="220"/>
        <end position="240"/>
    </location>
</feature>
<accession>A0AAN7URG4</accession>
<sequence length="354" mass="40329">MSPDWALDVSSFLVLLSENEELGFRQASKRLPDVLSLAPVSGLQAYLRSYATVIDVQDREYLSPYGRKRAPLRNMRVARMISQRGVLDDGQVAIYQISNAAQSSPQKRRVSAACWLLTAISWISFAALVFVAFWVKSVTWVGKSNFLAFALWSVYLRAVDAASFVPSKTTSSFPDSPDVAVFLGRRNSAFIIEGSRKDIVQWTGLGLSYRANMPRRWQQFFERISGYGTRWYILIVAFMFSTIPNGSFEDQIIFVAYNVLGQLNTWLGLYLHTHRTLLDLRAEVQIPAPTRTHVYATLIRRYGDENWSDSDVIPKTPTWDMWRRRVIIEATADPKELWEECYKSNEGPSKTGPL</sequence>
<keyword evidence="3" id="KW-1185">Reference proteome</keyword>
<organism evidence="2 3">
    <name type="scientific">Xylaria bambusicola</name>
    <dbReference type="NCBI Taxonomy" id="326684"/>
    <lineage>
        <taxon>Eukaryota</taxon>
        <taxon>Fungi</taxon>
        <taxon>Dikarya</taxon>
        <taxon>Ascomycota</taxon>
        <taxon>Pezizomycotina</taxon>
        <taxon>Sordariomycetes</taxon>
        <taxon>Xylariomycetidae</taxon>
        <taxon>Xylariales</taxon>
        <taxon>Xylariaceae</taxon>
        <taxon>Xylaria</taxon>
    </lineage>
</organism>
<gene>
    <name evidence="2" type="ORF">RRF57_006041</name>
</gene>
<feature type="transmembrane region" description="Helical" evidence="1">
    <location>
        <begin position="112"/>
        <end position="134"/>
    </location>
</feature>
<name>A0AAN7URG4_9PEZI</name>
<keyword evidence="1" id="KW-0472">Membrane</keyword>
<proteinExistence type="predicted"/>
<reference evidence="2 3" key="1">
    <citation type="submission" date="2023-10" db="EMBL/GenBank/DDBJ databases">
        <title>Draft genome sequence of Xylaria bambusicola isolate GMP-LS, the root and basal stem rot pathogen of sugarcane in Indonesia.</title>
        <authorList>
            <person name="Selvaraj P."/>
            <person name="Muralishankar V."/>
            <person name="Muruganantham S."/>
            <person name="Sp S."/>
            <person name="Haryani S."/>
            <person name="Lau K.J.X."/>
            <person name="Naqvi N.I."/>
        </authorList>
    </citation>
    <scope>NUCLEOTIDE SEQUENCE [LARGE SCALE GENOMIC DNA]</scope>
    <source>
        <strain evidence="2">GMP-LS</strain>
    </source>
</reference>
<protein>
    <submittedName>
        <fullName evidence="2">Uncharacterized protein</fullName>
    </submittedName>
</protein>
<keyword evidence="1" id="KW-0812">Transmembrane</keyword>
<dbReference type="EMBL" id="JAWHQM010000015">
    <property type="protein sequence ID" value="KAK5630326.1"/>
    <property type="molecule type" value="Genomic_DNA"/>
</dbReference>
<evidence type="ECO:0000256" key="1">
    <source>
        <dbReference type="SAM" id="Phobius"/>
    </source>
</evidence>
<dbReference type="AlphaFoldDB" id="A0AAN7URG4"/>
<evidence type="ECO:0000313" key="3">
    <source>
        <dbReference type="Proteomes" id="UP001305414"/>
    </source>
</evidence>